<dbReference type="RefSeq" id="WP_188254285.1">
    <property type="nucleotide sequence ID" value="NZ_JABVCF010000004.1"/>
</dbReference>
<name>A0A942E165_9HYPH</name>
<protein>
    <submittedName>
        <fullName evidence="1">Uncharacterized protein</fullName>
    </submittedName>
</protein>
<evidence type="ECO:0000313" key="1">
    <source>
        <dbReference type="EMBL" id="MBS3648720.1"/>
    </source>
</evidence>
<dbReference type="AlphaFoldDB" id="A0A942E165"/>
<organism evidence="1 2">
    <name type="scientific">Pseudaminobacter soli</name>
    <name type="common">ex Zhang et al. 2022</name>
    <dbReference type="NCBI Taxonomy" id="2831468"/>
    <lineage>
        <taxon>Bacteria</taxon>
        <taxon>Pseudomonadati</taxon>
        <taxon>Pseudomonadota</taxon>
        <taxon>Alphaproteobacteria</taxon>
        <taxon>Hyphomicrobiales</taxon>
        <taxon>Phyllobacteriaceae</taxon>
        <taxon>Pseudaminobacter</taxon>
    </lineage>
</organism>
<accession>A0A942E165</accession>
<gene>
    <name evidence="1" type="ORF">KEU06_08770</name>
</gene>
<evidence type="ECO:0000313" key="2">
    <source>
        <dbReference type="Proteomes" id="UP000680348"/>
    </source>
</evidence>
<sequence length="121" mass="13711">MTPYHQAIILVALRYENWNPSDSKLHKLREELIEGCRAGMPIEKANRWLGYIQGVLIERGITTVEEERDWTRPLFRPLDFPGDALPAIDLSKAYHPMELQPAYTSAFDDPGEVSPAVSSNS</sequence>
<keyword evidence="2" id="KW-1185">Reference proteome</keyword>
<proteinExistence type="predicted"/>
<comment type="caution">
    <text evidence="1">The sequence shown here is derived from an EMBL/GenBank/DDBJ whole genome shotgun (WGS) entry which is preliminary data.</text>
</comment>
<dbReference type="EMBL" id="JAGWCR010000004">
    <property type="protein sequence ID" value="MBS3648720.1"/>
    <property type="molecule type" value="Genomic_DNA"/>
</dbReference>
<reference evidence="1" key="1">
    <citation type="submission" date="2021-04" db="EMBL/GenBank/DDBJ databases">
        <title>Pseudaminobacter soli sp. nov., isolated from paddy soil contaminated by heavy metals.</title>
        <authorList>
            <person name="Zhang K."/>
        </authorList>
    </citation>
    <scope>NUCLEOTIDE SEQUENCE</scope>
    <source>
        <strain evidence="1">19-2017</strain>
    </source>
</reference>
<dbReference type="Proteomes" id="UP000680348">
    <property type="component" value="Unassembled WGS sequence"/>
</dbReference>